<feature type="non-terminal residue" evidence="2">
    <location>
        <position position="1"/>
    </location>
</feature>
<keyword evidence="1" id="KW-1133">Transmembrane helix</keyword>
<sequence>LRTVRGRKIFSNTLVFSAIIAFHLIYSGSIPYRAFFLRESILHFI</sequence>
<proteinExistence type="predicted"/>
<dbReference type="Proteomes" id="UP000076858">
    <property type="component" value="Unassembled WGS sequence"/>
</dbReference>
<dbReference type="EMBL" id="LRGB01013998">
    <property type="protein sequence ID" value="KZR99317.1"/>
    <property type="molecule type" value="Genomic_DNA"/>
</dbReference>
<feature type="transmembrane region" description="Helical" evidence="1">
    <location>
        <begin position="9"/>
        <end position="26"/>
    </location>
</feature>
<gene>
    <name evidence="2" type="ORF">APZ42_004861</name>
</gene>
<keyword evidence="1" id="KW-0472">Membrane</keyword>
<reference evidence="2 3" key="1">
    <citation type="submission" date="2016-03" db="EMBL/GenBank/DDBJ databases">
        <title>EvidentialGene: Evidence-directed Construction of Genes on Genomes.</title>
        <authorList>
            <person name="Gilbert D.G."/>
            <person name="Choi J.-H."/>
            <person name="Mockaitis K."/>
            <person name="Colbourne J."/>
            <person name="Pfrender M."/>
        </authorList>
    </citation>
    <scope>NUCLEOTIDE SEQUENCE [LARGE SCALE GENOMIC DNA]</scope>
    <source>
        <strain evidence="2 3">Xinb3</strain>
        <tissue evidence="2">Complete organism</tissue>
    </source>
</reference>
<evidence type="ECO:0000313" key="3">
    <source>
        <dbReference type="Proteomes" id="UP000076858"/>
    </source>
</evidence>
<keyword evidence="1" id="KW-0812">Transmembrane</keyword>
<keyword evidence="3" id="KW-1185">Reference proteome</keyword>
<evidence type="ECO:0000256" key="1">
    <source>
        <dbReference type="SAM" id="Phobius"/>
    </source>
</evidence>
<evidence type="ECO:0000313" key="2">
    <source>
        <dbReference type="EMBL" id="KZR99317.1"/>
    </source>
</evidence>
<dbReference type="AlphaFoldDB" id="A0A164GSW5"/>
<organism evidence="2 3">
    <name type="scientific">Daphnia magna</name>
    <dbReference type="NCBI Taxonomy" id="35525"/>
    <lineage>
        <taxon>Eukaryota</taxon>
        <taxon>Metazoa</taxon>
        <taxon>Ecdysozoa</taxon>
        <taxon>Arthropoda</taxon>
        <taxon>Crustacea</taxon>
        <taxon>Branchiopoda</taxon>
        <taxon>Diplostraca</taxon>
        <taxon>Cladocera</taxon>
        <taxon>Anomopoda</taxon>
        <taxon>Daphniidae</taxon>
        <taxon>Daphnia</taxon>
    </lineage>
</organism>
<name>A0A164GSW5_9CRUS</name>
<accession>A0A164GSW5</accession>
<comment type="caution">
    <text evidence="2">The sequence shown here is derived from an EMBL/GenBank/DDBJ whole genome shotgun (WGS) entry which is preliminary data.</text>
</comment>
<protein>
    <submittedName>
        <fullName evidence="2">Uncharacterized protein</fullName>
    </submittedName>
</protein>